<sequence>MTKDQTDILKNDLEYVLDKLEQVDENTNLQELILDLQVICHRDLRILNSSK</sequence>
<evidence type="ECO:0000313" key="2">
    <source>
        <dbReference type="Proteomes" id="UP000013070"/>
    </source>
</evidence>
<organism evidence="1 2">
    <name type="scientific">Acinetobacter variabilis</name>
    <dbReference type="NCBI Taxonomy" id="70346"/>
    <lineage>
        <taxon>Bacteria</taxon>
        <taxon>Pseudomonadati</taxon>
        <taxon>Pseudomonadota</taxon>
        <taxon>Gammaproteobacteria</taxon>
        <taxon>Moraxellales</taxon>
        <taxon>Moraxellaceae</taxon>
        <taxon>Acinetobacter</taxon>
    </lineage>
</organism>
<evidence type="ECO:0000313" key="1">
    <source>
        <dbReference type="EMBL" id="ENV00960.1"/>
    </source>
</evidence>
<reference evidence="1 2" key="1">
    <citation type="submission" date="2013-02" db="EMBL/GenBank/DDBJ databases">
        <title>The Genome Sequence of Acinetobacter sp. NIPH 899.</title>
        <authorList>
            <consortium name="The Broad Institute Genome Sequencing Platform"/>
            <consortium name="The Broad Institute Genome Sequencing Center for Infectious Disease"/>
            <person name="Cerqueira G."/>
            <person name="Feldgarden M."/>
            <person name="Courvalin P."/>
            <person name="Perichon B."/>
            <person name="Grillot-Courvalin C."/>
            <person name="Clermont D."/>
            <person name="Rocha E."/>
            <person name="Yoon E.-J."/>
            <person name="Nemec A."/>
            <person name="Walker B."/>
            <person name="Young S.K."/>
            <person name="Zeng Q."/>
            <person name="Gargeya S."/>
            <person name="Fitzgerald M."/>
            <person name="Haas B."/>
            <person name="Abouelleil A."/>
            <person name="Alvarado L."/>
            <person name="Arachchi H.M."/>
            <person name="Berlin A.M."/>
            <person name="Chapman S.B."/>
            <person name="Dewar J."/>
            <person name="Goldberg J."/>
            <person name="Griggs A."/>
            <person name="Gujja S."/>
            <person name="Hansen M."/>
            <person name="Howarth C."/>
            <person name="Imamovic A."/>
            <person name="Larimer J."/>
            <person name="McCowan C."/>
            <person name="Murphy C."/>
            <person name="Neiman D."/>
            <person name="Pearson M."/>
            <person name="Priest M."/>
            <person name="Roberts A."/>
            <person name="Saif S."/>
            <person name="Shea T."/>
            <person name="Sisk P."/>
            <person name="Sykes S."/>
            <person name="Wortman J."/>
            <person name="Nusbaum C."/>
            <person name="Birren B."/>
        </authorList>
    </citation>
    <scope>NUCLEOTIDE SEQUENCE [LARGE SCALE GENOMIC DNA]</scope>
    <source>
        <strain evidence="1 2">NIPH 899</strain>
    </source>
</reference>
<dbReference type="EMBL" id="APPE01000006">
    <property type="protein sequence ID" value="ENV00960.1"/>
    <property type="molecule type" value="Genomic_DNA"/>
</dbReference>
<dbReference type="HOGENOM" id="CLU_3094542_0_0_6"/>
<dbReference type="Proteomes" id="UP000013070">
    <property type="component" value="Unassembled WGS sequence"/>
</dbReference>
<protein>
    <submittedName>
        <fullName evidence="1">Uncharacterized protein</fullName>
    </submittedName>
</protein>
<gene>
    <name evidence="1" type="ORF">F969_00046</name>
</gene>
<accession>N8X1E0</accession>
<keyword evidence="2" id="KW-1185">Reference proteome</keyword>
<dbReference type="AlphaFoldDB" id="N8X1E0"/>
<dbReference type="PATRIC" id="fig|1217710.3.peg.40"/>
<proteinExistence type="predicted"/>
<comment type="caution">
    <text evidence="1">The sequence shown here is derived from an EMBL/GenBank/DDBJ whole genome shotgun (WGS) entry which is preliminary data.</text>
</comment>
<name>N8X1E0_9GAMM</name>